<organism evidence="2 3">
    <name type="scientific">Tigriopus californicus</name>
    <name type="common">Marine copepod</name>
    <dbReference type="NCBI Taxonomy" id="6832"/>
    <lineage>
        <taxon>Eukaryota</taxon>
        <taxon>Metazoa</taxon>
        <taxon>Ecdysozoa</taxon>
        <taxon>Arthropoda</taxon>
        <taxon>Crustacea</taxon>
        <taxon>Multicrustacea</taxon>
        <taxon>Hexanauplia</taxon>
        <taxon>Copepoda</taxon>
        <taxon>Harpacticoida</taxon>
        <taxon>Harpacticidae</taxon>
        <taxon>Tigriopus</taxon>
    </lineage>
</organism>
<name>A0A553NYA5_TIGCA</name>
<dbReference type="InterPro" id="IPR005162">
    <property type="entry name" value="Retrotrans_gag_dom"/>
</dbReference>
<evidence type="ECO:0000313" key="3">
    <source>
        <dbReference type="Proteomes" id="UP000318571"/>
    </source>
</evidence>
<protein>
    <recommendedName>
        <fullName evidence="1">Retrotransposon gag domain-containing protein</fullName>
    </recommendedName>
</protein>
<accession>A0A553NYA5</accession>
<dbReference type="EMBL" id="VCGU01000009">
    <property type="protein sequence ID" value="TRY70392.1"/>
    <property type="molecule type" value="Genomic_DNA"/>
</dbReference>
<keyword evidence="3" id="KW-1185">Reference proteome</keyword>
<evidence type="ECO:0000259" key="1">
    <source>
        <dbReference type="Pfam" id="PF03732"/>
    </source>
</evidence>
<dbReference type="Proteomes" id="UP000318571">
    <property type="component" value="Chromosome 9"/>
</dbReference>
<sequence length="184" mass="20904">MFAALLEVGSKALDECEDDAKRSWVALKRIFGARQEETYREAEVQKFFQLRKDGVESVDQYLGRVKDSVEACFSKFAKANRDQLKRDAFVNGLPTTLKTAVLNRDAKKLGEAVETAMMAEQVEKTLNKDTKDKSKNQDSYGRRNIDGNYADYYSFITTEDCEIAKCHTNRPAMMTKGSNSRQLT</sequence>
<dbReference type="AlphaFoldDB" id="A0A553NYA5"/>
<dbReference type="Pfam" id="PF03732">
    <property type="entry name" value="Retrotrans_gag"/>
    <property type="match status" value="1"/>
</dbReference>
<gene>
    <name evidence="2" type="ORF">TCAL_15003</name>
</gene>
<evidence type="ECO:0000313" key="2">
    <source>
        <dbReference type="EMBL" id="TRY70392.1"/>
    </source>
</evidence>
<comment type="caution">
    <text evidence="2">The sequence shown here is derived from an EMBL/GenBank/DDBJ whole genome shotgun (WGS) entry which is preliminary data.</text>
</comment>
<feature type="domain" description="Retrotransposon gag" evidence="1">
    <location>
        <begin position="18"/>
        <end position="94"/>
    </location>
</feature>
<proteinExistence type="predicted"/>
<reference evidence="2 3" key="1">
    <citation type="journal article" date="2018" name="Nat. Ecol. Evol.">
        <title>Genomic signatures of mitonuclear coevolution across populations of Tigriopus californicus.</title>
        <authorList>
            <person name="Barreto F.S."/>
            <person name="Watson E.T."/>
            <person name="Lima T.G."/>
            <person name="Willett C.S."/>
            <person name="Edmands S."/>
            <person name="Li W."/>
            <person name="Burton R.S."/>
        </authorList>
    </citation>
    <scope>NUCLEOTIDE SEQUENCE [LARGE SCALE GENOMIC DNA]</scope>
    <source>
        <strain evidence="2 3">San Diego</strain>
    </source>
</reference>